<organism evidence="5 6">
    <name type="scientific">Fragilariopsis cylindrus CCMP1102</name>
    <dbReference type="NCBI Taxonomy" id="635003"/>
    <lineage>
        <taxon>Eukaryota</taxon>
        <taxon>Sar</taxon>
        <taxon>Stramenopiles</taxon>
        <taxon>Ochrophyta</taxon>
        <taxon>Bacillariophyta</taxon>
        <taxon>Bacillariophyceae</taxon>
        <taxon>Bacillariophycidae</taxon>
        <taxon>Bacillariales</taxon>
        <taxon>Bacillariaceae</taxon>
        <taxon>Fragilariopsis</taxon>
    </lineage>
</organism>
<evidence type="ECO:0000313" key="6">
    <source>
        <dbReference type="Proteomes" id="UP000095751"/>
    </source>
</evidence>
<dbReference type="InParanoid" id="A0A1E7EVW8"/>
<dbReference type="EMBL" id="KV784373">
    <property type="protein sequence ID" value="OEU10111.1"/>
    <property type="molecule type" value="Genomic_DNA"/>
</dbReference>
<dbReference type="Proteomes" id="UP000095751">
    <property type="component" value="Unassembled WGS sequence"/>
</dbReference>
<dbReference type="SUPFAM" id="SSF48264">
    <property type="entry name" value="Cytochrome P450"/>
    <property type="match status" value="1"/>
</dbReference>
<dbReference type="Pfam" id="PF00067">
    <property type="entry name" value="p450"/>
    <property type="match status" value="1"/>
</dbReference>
<proteinExistence type="inferred from homology"/>
<gene>
    <name evidence="5" type="ORF">FRACYDRAFT_247725</name>
</gene>
<protein>
    <submittedName>
        <fullName evidence="5">Cytochrome P450</fullName>
    </submittedName>
</protein>
<comment type="cofactor">
    <cofactor evidence="2">
        <name>heme</name>
        <dbReference type="ChEBI" id="CHEBI:30413"/>
    </cofactor>
</comment>
<dbReference type="InterPro" id="IPR017972">
    <property type="entry name" value="Cyt_P450_CS"/>
</dbReference>
<dbReference type="AlphaFoldDB" id="A0A1E7EVW8"/>
<feature type="region of interest" description="Disordered" evidence="4">
    <location>
        <begin position="314"/>
        <end position="333"/>
    </location>
</feature>
<dbReference type="GO" id="GO:0004497">
    <property type="term" value="F:monooxygenase activity"/>
    <property type="evidence" value="ECO:0007669"/>
    <property type="project" value="UniProtKB-KW"/>
</dbReference>
<reference evidence="5 6" key="1">
    <citation type="submission" date="2016-09" db="EMBL/GenBank/DDBJ databases">
        <title>Extensive genetic diversity and differential bi-allelic expression allows diatom success in the polar Southern Ocean.</title>
        <authorList>
            <consortium name="DOE Joint Genome Institute"/>
            <person name="Mock T."/>
            <person name="Otillar R.P."/>
            <person name="Strauss J."/>
            <person name="Dupont C."/>
            <person name="Frickenhaus S."/>
            <person name="Maumus F."/>
            <person name="Mcmullan M."/>
            <person name="Sanges R."/>
            <person name="Schmutz J."/>
            <person name="Toseland A."/>
            <person name="Valas R."/>
            <person name="Veluchamy A."/>
            <person name="Ward B.J."/>
            <person name="Allen A."/>
            <person name="Barry K."/>
            <person name="Falciatore A."/>
            <person name="Ferrante M."/>
            <person name="Fortunato A.E."/>
            <person name="Gloeckner G."/>
            <person name="Gruber A."/>
            <person name="Hipkin R."/>
            <person name="Janech M."/>
            <person name="Kroth P."/>
            <person name="Leese F."/>
            <person name="Lindquist E."/>
            <person name="Lyon B.R."/>
            <person name="Martin J."/>
            <person name="Mayer C."/>
            <person name="Parker M."/>
            <person name="Quesneville H."/>
            <person name="Raymond J."/>
            <person name="Uhlig C."/>
            <person name="Valentin K.U."/>
            <person name="Worden A.Z."/>
            <person name="Armbrust E.V."/>
            <person name="Bowler C."/>
            <person name="Green B."/>
            <person name="Moulton V."/>
            <person name="Van Oosterhout C."/>
            <person name="Grigoriev I."/>
        </authorList>
    </citation>
    <scope>NUCLEOTIDE SEQUENCE [LARGE SCALE GENOMIC DNA]</scope>
    <source>
        <strain evidence="5 6">CCMP1102</strain>
    </source>
</reference>
<dbReference type="KEGG" id="fcy:FRACYDRAFT_247725"/>
<dbReference type="InterPro" id="IPR036396">
    <property type="entry name" value="Cyt_P450_sf"/>
</dbReference>
<evidence type="ECO:0000256" key="4">
    <source>
        <dbReference type="SAM" id="MobiDB-lite"/>
    </source>
</evidence>
<dbReference type="PANTHER" id="PTHR24291">
    <property type="entry name" value="CYTOCHROME P450 FAMILY 4"/>
    <property type="match status" value="1"/>
</dbReference>
<dbReference type="InterPro" id="IPR002401">
    <property type="entry name" value="Cyt_P450_E_grp-I"/>
</dbReference>
<name>A0A1E7EVW8_9STRA</name>
<feature type="binding site" description="axial binding residue" evidence="2">
    <location>
        <position position="541"/>
    </location>
    <ligand>
        <name>heme</name>
        <dbReference type="ChEBI" id="CHEBI:30413"/>
    </ligand>
    <ligandPart>
        <name>Fe</name>
        <dbReference type="ChEBI" id="CHEBI:18248"/>
    </ligandPart>
</feature>
<accession>A0A1E7EVW8</accession>
<keyword evidence="3" id="KW-0560">Oxidoreductase</keyword>
<keyword evidence="6" id="KW-1185">Reference proteome</keyword>
<dbReference type="InterPro" id="IPR001128">
    <property type="entry name" value="Cyt_P450"/>
</dbReference>
<evidence type="ECO:0000256" key="1">
    <source>
        <dbReference type="ARBA" id="ARBA00010617"/>
    </source>
</evidence>
<dbReference type="PRINTS" id="PR00385">
    <property type="entry name" value="P450"/>
</dbReference>
<keyword evidence="3" id="KW-0503">Monooxygenase</keyword>
<keyword evidence="2 3" id="KW-0479">Metal-binding</keyword>
<feature type="compositionally biased region" description="Low complexity" evidence="4">
    <location>
        <begin position="314"/>
        <end position="329"/>
    </location>
</feature>
<sequence>MNDPIYYYVFTSIVLYYVVKVSRAYIKWWCSPLWSLPGPRDGSWLTGQFIQILKAPFLEPHKRWWKEASVDTPLIHYCLPFGKHSIMVLDADIVKEILFARYGKNPQYIKKLHGLIPLIGKGLLTLEGQDWQRHRRIIHPSFQPNLIRESLAEVVPKLVTKFITYWKKCADGKREIDVCSHLSNLTLDIIGDAAFSHDFHALDSIKKWANAIKNTDINCHNHDRTNGGGESKTSSSNIDDDELVPVSDKITLSMQSIFNNSVRRIILMILNLSILDYRTKNSGRLLDEAVDEVITEARRKLEINRIAAKNESLINSSNGTSSSTKLSTTQATNPRECGRLSLLQRLLDAEDSSHDNNNKSARKSLDDHELRDEVKTFLTAGHETTSTWCYWAIFALCKYPDIQEKVCQDIMEHCCPSSSSSSSSSTSEGINNIITIEMIEKMKYFNAFMKEVLRLYPPAGMILRSTVKDEKIKKNGMIIPAETKILIPIHLLHRHPLYWKDPELFSPERWLSDNGNGTSEVHNPSNHKYAYMPFSNGPRNCIGYYFAEMEAKLLMVPLIKQFVFRLPRSLINTEFTFTTFITMKAKPDFKICIQSRS</sequence>
<dbReference type="InterPro" id="IPR050196">
    <property type="entry name" value="Cytochrome_P450_Monoox"/>
</dbReference>
<dbReference type="OrthoDB" id="45342at2759"/>
<dbReference type="GO" id="GO:0016705">
    <property type="term" value="F:oxidoreductase activity, acting on paired donors, with incorporation or reduction of molecular oxygen"/>
    <property type="evidence" value="ECO:0007669"/>
    <property type="project" value="InterPro"/>
</dbReference>
<dbReference type="Gene3D" id="1.10.630.10">
    <property type="entry name" value="Cytochrome P450"/>
    <property type="match status" value="1"/>
</dbReference>
<evidence type="ECO:0000256" key="3">
    <source>
        <dbReference type="RuleBase" id="RU000461"/>
    </source>
</evidence>
<keyword evidence="2 3" id="KW-0408">Iron</keyword>
<dbReference type="PANTHER" id="PTHR24291:SF175">
    <property type="entry name" value="CYTOCHROME P450"/>
    <property type="match status" value="1"/>
</dbReference>
<feature type="region of interest" description="Disordered" evidence="4">
    <location>
        <begin position="219"/>
        <end position="240"/>
    </location>
</feature>
<dbReference type="PROSITE" id="PS00086">
    <property type="entry name" value="CYTOCHROME_P450"/>
    <property type="match status" value="1"/>
</dbReference>
<dbReference type="GO" id="GO:0005506">
    <property type="term" value="F:iron ion binding"/>
    <property type="evidence" value="ECO:0007669"/>
    <property type="project" value="InterPro"/>
</dbReference>
<keyword evidence="2 3" id="KW-0349">Heme</keyword>
<comment type="similarity">
    <text evidence="1 3">Belongs to the cytochrome P450 family.</text>
</comment>
<evidence type="ECO:0000256" key="2">
    <source>
        <dbReference type="PIRSR" id="PIRSR602401-1"/>
    </source>
</evidence>
<evidence type="ECO:0000313" key="5">
    <source>
        <dbReference type="EMBL" id="OEU10111.1"/>
    </source>
</evidence>
<dbReference type="GO" id="GO:0020037">
    <property type="term" value="F:heme binding"/>
    <property type="evidence" value="ECO:0007669"/>
    <property type="project" value="InterPro"/>
</dbReference>
<dbReference type="PRINTS" id="PR00463">
    <property type="entry name" value="EP450I"/>
</dbReference>